<feature type="transmembrane region" description="Helical" evidence="6">
    <location>
        <begin position="686"/>
        <end position="706"/>
    </location>
</feature>
<feature type="transmembrane region" description="Helical" evidence="6">
    <location>
        <begin position="436"/>
        <end position="453"/>
    </location>
</feature>
<dbReference type="PANTHER" id="PTHR33406">
    <property type="entry name" value="MEMBRANE PROTEIN MJ1562-RELATED"/>
    <property type="match status" value="1"/>
</dbReference>
<dbReference type="Gene3D" id="1.20.1640.10">
    <property type="entry name" value="Multidrug efflux transporter AcrB transmembrane domain"/>
    <property type="match status" value="2"/>
</dbReference>
<feature type="transmembrane region" description="Helical" evidence="6">
    <location>
        <begin position="269"/>
        <end position="287"/>
    </location>
</feature>
<keyword evidence="2" id="KW-1003">Cell membrane</keyword>
<dbReference type="PANTHER" id="PTHR33406:SF13">
    <property type="entry name" value="MEMBRANE PROTEIN YDFJ"/>
    <property type="match status" value="1"/>
</dbReference>
<evidence type="ECO:0000256" key="1">
    <source>
        <dbReference type="ARBA" id="ARBA00004651"/>
    </source>
</evidence>
<dbReference type="Proteomes" id="UP000182057">
    <property type="component" value="Unassembled WGS sequence"/>
</dbReference>
<dbReference type="GO" id="GO:0005886">
    <property type="term" value="C:plasma membrane"/>
    <property type="evidence" value="ECO:0007669"/>
    <property type="project" value="UniProtKB-SubCell"/>
</dbReference>
<dbReference type="AlphaFoldDB" id="A0A1D3UU35"/>
<dbReference type="InterPro" id="IPR002123">
    <property type="entry name" value="Plipid/glycerol_acylTrfase"/>
</dbReference>
<evidence type="ECO:0000256" key="3">
    <source>
        <dbReference type="ARBA" id="ARBA00022692"/>
    </source>
</evidence>
<feature type="transmembrane region" description="Helical" evidence="6">
    <location>
        <begin position="361"/>
        <end position="380"/>
    </location>
</feature>
<keyword evidence="8" id="KW-0012">Acyltransferase</keyword>
<feature type="transmembrane region" description="Helical" evidence="6">
    <location>
        <begin position="320"/>
        <end position="341"/>
    </location>
</feature>
<evidence type="ECO:0000259" key="7">
    <source>
        <dbReference type="SMART" id="SM00563"/>
    </source>
</evidence>
<dbReference type="CDD" id="cd07989">
    <property type="entry name" value="LPLAT_AGPAT-like"/>
    <property type="match status" value="1"/>
</dbReference>
<evidence type="ECO:0000256" key="2">
    <source>
        <dbReference type="ARBA" id="ARBA00022475"/>
    </source>
</evidence>
<dbReference type="InterPro" id="IPR050545">
    <property type="entry name" value="Mycobact_MmpL"/>
</dbReference>
<evidence type="ECO:0000256" key="4">
    <source>
        <dbReference type="ARBA" id="ARBA00022989"/>
    </source>
</evidence>
<feature type="transmembrane region" description="Helical" evidence="6">
    <location>
        <begin position="752"/>
        <end position="771"/>
    </location>
</feature>
<evidence type="ECO:0000256" key="6">
    <source>
        <dbReference type="SAM" id="Phobius"/>
    </source>
</evidence>
<name>A0A1D3UU35_TANFO</name>
<proteinExistence type="predicted"/>
<keyword evidence="5 6" id="KW-0472">Membrane</keyword>
<keyword evidence="8" id="KW-0808">Transferase</keyword>
<evidence type="ECO:0000256" key="5">
    <source>
        <dbReference type="ARBA" id="ARBA00023136"/>
    </source>
</evidence>
<sequence>MTRFFLSVYDYFSSRKSLLFTLLLVLIAVFLGLASQVRFTEDISRFLPADKTNERINRAYRYVTSSNKITIYCAATDSTDREQQMRAVDAFVERLQTATDTTQVKHILYKIDPAEMMSVALFVVENMPYYLDDDDYRRMDTLVTREALARQLEIDRNILTSSAGMMVRQHLLADPLQLTANLMSKLRDFQAGGRFDLYQDYIFSDDGQALIVVDCAIPASETSANKYFLKTLNACMMETEKAFDGISFHSFGAAEIALTNAGQIQRDTLLSSLFAVVIVLALLIFTFRDGLKIGLIFASVTFGGLFALGLMHLIRGEVSIIAVGISSIMFGIAINYPLHFIGHHGSVPNSRFVIKDIIQPLTIGNITTVGAFMSLIFIGSDAMCDLGWFASLLLVGTILFVLLFLPHLLSHRGRKPASSHAPFGQFVDRPFEKNRWLVATIIVVTVLLAFSGGESHFEADMRKINYMTDTQQQEYERMRGLLNDHHHVLYYVTEGDTPEAALTANEESLAGLQELLTAGEISKIGGIGHFLPSPVRQTAQVKRWNDFWKRHRDSVRTYLAEEGEKLGFRADAFHLFEEIIGRTWEKTALSHFDPIKETLARNYVLENDGKTMIVNLLYLDADKARSVEEKLNGQKNASLSIAFDAGSITRRMIASLSDNFNYVLYICGLIVFVFLLFSLGRLELTLIAFTPLALSWVWILGLMGLFDIKFNIVNIILATFIFGQGDDYTIFMTEGLMYEYTYRRKTLSSYKNSIALSAAIMFVGMGMLIFAKHPALRSLGEVTVVGMLSVVVMAYVFPPFLFGLLTMRKGRKRLMPVTLKNLLSTAYAFLVFLVASPFITLAGWGMATFGRTTEKKKMAYHRLLHRIARFVIYRIPQVKTTFSNLSGETFERPGVIICNHQSHLDLMCIMMLTPKLIILTNDWVWNSPFYGRLIRYADFYPVSNGIEQMIDRLRDAVDRGYSIVIFPEGTRSADCSILRFHRGAFYLAEQLQIDIIPVMIHGVGHVLPKQEFMLRKGEIRIQVMPRITPDDARFSPNYSQRAKEVRQFYRREYEAVCRKYETSDYYADLVKHNYIYKGPTVEREVCANLRKHHNYVAEIAALPDEGEVTIENTGYGEFALLLALVKKKLQIIAVEPDDDKRELAENCASVPPNLRYVAPTHEHCR</sequence>
<keyword evidence="3 6" id="KW-0812">Transmembrane</keyword>
<evidence type="ECO:0000313" key="9">
    <source>
        <dbReference type="Proteomes" id="UP000182057"/>
    </source>
</evidence>
<gene>
    <name evidence="8" type="ORF">TFUB20_02103</name>
</gene>
<dbReference type="InterPro" id="IPR004869">
    <property type="entry name" value="MMPL_dom"/>
</dbReference>
<dbReference type="Pfam" id="PF03176">
    <property type="entry name" value="MMPL"/>
    <property type="match status" value="2"/>
</dbReference>
<dbReference type="RefSeq" id="WP_074450113.1">
    <property type="nucleotide sequence ID" value="NZ_FMMM01000070.1"/>
</dbReference>
<protein>
    <submittedName>
        <fullName evidence="8">2-acyl-glycerophospho-ethanolamine acyltransferase</fullName>
    </submittedName>
</protein>
<dbReference type="OrthoDB" id="9803035at2"/>
<feature type="transmembrane region" description="Helical" evidence="6">
    <location>
        <begin position="660"/>
        <end position="679"/>
    </location>
</feature>
<evidence type="ECO:0000313" key="8">
    <source>
        <dbReference type="EMBL" id="SCQ23551.1"/>
    </source>
</evidence>
<organism evidence="8 9">
    <name type="scientific">Tannerella forsythia</name>
    <name type="common">Bacteroides forsythus</name>
    <dbReference type="NCBI Taxonomy" id="28112"/>
    <lineage>
        <taxon>Bacteria</taxon>
        <taxon>Pseudomonadati</taxon>
        <taxon>Bacteroidota</taxon>
        <taxon>Bacteroidia</taxon>
        <taxon>Bacteroidales</taxon>
        <taxon>Tannerellaceae</taxon>
        <taxon>Tannerella</taxon>
    </lineage>
</organism>
<dbReference type="SUPFAM" id="SSF82866">
    <property type="entry name" value="Multidrug efflux transporter AcrB transmembrane domain"/>
    <property type="match status" value="2"/>
</dbReference>
<dbReference type="SUPFAM" id="SSF69593">
    <property type="entry name" value="Glycerol-3-phosphate (1)-acyltransferase"/>
    <property type="match status" value="1"/>
</dbReference>
<feature type="transmembrane region" description="Helical" evidence="6">
    <location>
        <begin position="294"/>
        <end position="314"/>
    </location>
</feature>
<reference evidence="8 9" key="1">
    <citation type="submission" date="2016-09" db="EMBL/GenBank/DDBJ databases">
        <authorList>
            <person name="Capua I."/>
            <person name="De Benedictis P."/>
            <person name="Joannis T."/>
            <person name="Lombin L.H."/>
            <person name="Cattoli G."/>
        </authorList>
    </citation>
    <scope>NUCLEOTIDE SEQUENCE [LARGE SCALE GENOMIC DNA]</scope>
    <source>
        <strain evidence="8 9">UB20</strain>
    </source>
</reference>
<dbReference type="Pfam" id="PF01553">
    <property type="entry name" value="Acyltransferase"/>
    <property type="match status" value="1"/>
</dbReference>
<feature type="transmembrane region" description="Helical" evidence="6">
    <location>
        <begin position="826"/>
        <end position="847"/>
    </location>
</feature>
<feature type="transmembrane region" description="Helical" evidence="6">
    <location>
        <begin position="783"/>
        <end position="805"/>
    </location>
</feature>
<feature type="domain" description="Phospholipid/glycerol acyltransferase" evidence="7">
    <location>
        <begin position="894"/>
        <end position="1003"/>
    </location>
</feature>
<accession>A0A1D3UU35</accession>
<dbReference type="EMBL" id="FMMM01000070">
    <property type="protein sequence ID" value="SCQ23551.1"/>
    <property type="molecule type" value="Genomic_DNA"/>
</dbReference>
<comment type="subcellular location">
    <subcellularLocation>
        <location evidence="1">Cell membrane</location>
        <topology evidence="1">Multi-pass membrane protein</topology>
    </subcellularLocation>
</comment>
<feature type="transmembrane region" description="Helical" evidence="6">
    <location>
        <begin position="386"/>
        <end position="405"/>
    </location>
</feature>
<dbReference type="GO" id="GO:0016746">
    <property type="term" value="F:acyltransferase activity"/>
    <property type="evidence" value="ECO:0007669"/>
    <property type="project" value="UniProtKB-KW"/>
</dbReference>
<keyword evidence="4 6" id="KW-1133">Transmembrane helix</keyword>
<dbReference type="SMART" id="SM00563">
    <property type="entry name" value="PlsC"/>
    <property type="match status" value="1"/>
</dbReference>